<keyword evidence="2" id="KW-1185">Reference proteome</keyword>
<reference evidence="1 2" key="1">
    <citation type="journal article" date="2009" name="Appl. Environ. Microbiol.">
        <title>Rhizobium sp. strain NGR234 possesses a remarkable number of secretion systems.</title>
        <authorList>
            <person name="Schmeisser C."/>
            <person name="Liesegang H."/>
            <person name="Krysciak D."/>
            <person name="Bakkou N."/>
            <person name="Le Quere A."/>
            <person name="Wollherr A."/>
            <person name="Heinemeyer I."/>
            <person name="Morgenstern B."/>
            <person name="Pommerening-Roeser A."/>
            <person name="Flores M."/>
            <person name="Palacios R."/>
            <person name="Brenner S."/>
            <person name="Gottschalk G."/>
            <person name="Schmitz R.A."/>
            <person name="Broughton W.J."/>
            <person name="Perret X."/>
            <person name="Strittmatter A.W."/>
            <person name="Streit W.R."/>
        </authorList>
    </citation>
    <scope>NUCLEOTIDE SEQUENCE [LARGE SCALE GENOMIC DNA]</scope>
    <source>
        <strain evidence="2">NBRC 101917 / NGR234</strain>
    </source>
</reference>
<dbReference type="EMBL" id="CP001389">
    <property type="protein sequence ID" value="ACP24260.1"/>
    <property type="molecule type" value="Genomic_DNA"/>
</dbReference>
<protein>
    <submittedName>
        <fullName evidence="1">Uncharacterized protein</fullName>
    </submittedName>
</protein>
<dbReference type="AlphaFoldDB" id="C3MHD2"/>
<proteinExistence type="predicted"/>
<dbReference type="HOGENOM" id="CLU_1502315_0_0_5"/>
<dbReference type="KEGG" id="rhi:NGR_c04640"/>
<sequence>MLHAEEFAAFEPPHRFQRHGGADRQFAGIDLQGAANAGWPLDRCCARMGSEEGREGDNVDEGGERSHGPVCMLWLFDCLSIGHKCRSRRYRRNSSALAKWDRLQRLDTAAAISRPGVLTVERVDHGWLRIEAGKDMLFAGASCISHAESVLTSGGFRRRAFHDRAGNRGRRDPLPGFRL</sequence>
<name>C3MHD2_SINFN</name>
<organism evidence="1 2">
    <name type="scientific">Sinorhizobium fredii (strain NBRC 101917 / NGR234)</name>
    <dbReference type="NCBI Taxonomy" id="394"/>
    <lineage>
        <taxon>Bacteria</taxon>
        <taxon>Pseudomonadati</taxon>
        <taxon>Pseudomonadota</taxon>
        <taxon>Alphaproteobacteria</taxon>
        <taxon>Hyphomicrobiales</taxon>
        <taxon>Rhizobiaceae</taxon>
        <taxon>Sinorhizobium/Ensifer group</taxon>
        <taxon>Sinorhizobium</taxon>
    </lineage>
</organism>
<dbReference type="STRING" id="394.NGR_c04640"/>
<accession>C3MHD2</accession>
<gene>
    <name evidence="1" type="ordered locus">NGR_c04640</name>
</gene>
<evidence type="ECO:0000313" key="2">
    <source>
        <dbReference type="Proteomes" id="UP000001054"/>
    </source>
</evidence>
<dbReference type="Proteomes" id="UP000001054">
    <property type="component" value="Chromosome"/>
</dbReference>
<evidence type="ECO:0000313" key="1">
    <source>
        <dbReference type="EMBL" id="ACP24260.1"/>
    </source>
</evidence>